<keyword evidence="2" id="KW-1185">Reference proteome</keyword>
<evidence type="ECO:0000313" key="2">
    <source>
        <dbReference type="Proteomes" id="UP001152300"/>
    </source>
</evidence>
<gene>
    <name evidence="1" type="ORF">OCU04_004327</name>
</gene>
<dbReference type="Proteomes" id="UP001152300">
    <property type="component" value="Unassembled WGS sequence"/>
</dbReference>
<reference evidence="1" key="1">
    <citation type="submission" date="2022-11" db="EMBL/GenBank/DDBJ databases">
        <title>Genome Resource of Sclerotinia nivalis Strain SnTB1, a Plant Pathogen Isolated from American Ginseng.</title>
        <authorList>
            <person name="Fan S."/>
        </authorList>
    </citation>
    <scope>NUCLEOTIDE SEQUENCE</scope>
    <source>
        <strain evidence="1">SnTB1</strain>
    </source>
</reference>
<accession>A0A9X0DLS9</accession>
<proteinExistence type="predicted"/>
<sequence length="124" mass="14197">MLHTICFWKGNISSWDTYPSDSIVGQVGQSLLVNRHSFCLLSSRLLLEAYLHVRCAFLYGTSSLMFSITMLAYLSMEEAFDFLQQFRGTAECSPGKREVDLCGYRGTCFFGTLDQMLFLTMWNE</sequence>
<dbReference type="AlphaFoldDB" id="A0A9X0DLS9"/>
<dbReference type="EMBL" id="JAPEIS010000004">
    <property type="protein sequence ID" value="KAJ8066945.1"/>
    <property type="molecule type" value="Genomic_DNA"/>
</dbReference>
<name>A0A9X0DLS9_9HELO</name>
<organism evidence="1 2">
    <name type="scientific">Sclerotinia nivalis</name>
    <dbReference type="NCBI Taxonomy" id="352851"/>
    <lineage>
        <taxon>Eukaryota</taxon>
        <taxon>Fungi</taxon>
        <taxon>Dikarya</taxon>
        <taxon>Ascomycota</taxon>
        <taxon>Pezizomycotina</taxon>
        <taxon>Leotiomycetes</taxon>
        <taxon>Helotiales</taxon>
        <taxon>Sclerotiniaceae</taxon>
        <taxon>Sclerotinia</taxon>
    </lineage>
</organism>
<evidence type="ECO:0000313" key="1">
    <source>
        <dbReference type="EMBL" id="KAJ8066945.1"/>
    </source>
</evidence>
<comment type="caution">
    <text evidence="1">The sequence shown here is derived from an EMBL/GenBank/DDBJ whole genome shotgun (WGS) entry which is preliminary data.</text>
</comment>
<protein>
    <submittedName>
        <fullName evidence="1">Uncharacterized protein</fullName>
    </submittedName>
</protein>